<sequence length="127" mass="14135">MRLPSLDNQALLTMIVGGVVVYAITQWLDRAAEKANALADTATKPLADTWADIKHTVNGSGAVELTPLTLQRHYFQDDWTLTPDAERTLWGIRQYVPELTSMFGAKGQALKTRYRHLLGVPITKDTL</sequence>
<organism evidence="2 3">
    <name type="scientific">Enterovibrio nigricans DSM 22720</name>
    <dbReference type="NCBI Taxonomy" id="1121868"/>
    <lineage>
        <taxon>Bacteria</taxon>
        <taxon>Pseudomonadati</taxon>
        <taxon>Pseudomonadota</taxon>
        <taxon>Gammaproteobacteria</taxon>
        <taxon>Vibrionales</taxon>
        <taxon>Vibrionaceae</taxon>
        <taxon>Enterovibrio</taxon>
    </lineage>
</organism>
<dbReference type="RefSeq" id="WP_078754845.1">
    <property type="nucleotide sequence ID" value="NZ_FUXU01000216.1"/>
</dbReference>
<evidence type="ECO:0000313" key="2">
    <source>
        <dbReference type="EMBL" id="SKA76049.1"/>
    </source>
</evidence>
<gene>
    <name evidence="2" type="ORF">SAMN02745132_04914</name>
</gene>
<dbReference type="Proteomes" id="UP000190162">
    <property type="component" value="Unassembled WGS sequence"/>
</dbReference>
<proteinExistence type="predicted"/>
<keyword evidence="1" id="KW-0472">Membrane</keyword>
<dbReference type="OrthoDB" id="6264533at2"/>
<keyword evidence="3" id="KW-1185">Reference proteome</keyword>
<dbReference type="AlphaFoldDB" id="A0A1T4WFW6"/>
<feature type="transmembrane region" description="Helical" evidence="1">
    <location>
        <begin position="6"/>
        <end position="24"/>
    </location>
</feature>
<keyword evidence="1" id="KW-1133">Transmembrane helix</keyword>
<keyword evidence="1" id="KW-0812">Transmembrane</keyword>
<evidence type="ECO:0000313" key="3">
    <source>
        <dbReference type="Proteomes" id="UP000190162"/>
    </source>
</evidence>
<evidence type="ECO:0000256" key="1">
    <source>
        <dbReference type="SAM" id="Phobius"/>
    </source>
</evidence>
<reference evidence="3" key="1">
    <citation type="submission" date="2017-02" db="EMBL/GenBank/DDBJ databases">
        <authorList>
            <person name="Varghese N."/>
            <person name="Submissions S."/>
        </authorList>
    </citation>
    <scope>NUCLEOTIDE SEQUENCE [LARGE SCALE GENOMIC DNA]</scope>
    <source>
        <strain evidence="3">DSM 22720</strain>
    </source>
</reference>
<name>A0A1T4WFW6_9GAMM</name>
<protein>
    <submittedName>
        <fullName evidence="2">Uncharacterized protein</fullName>
    </submittedName>
</protein>
<dbReference type="EMBL" id="FUXU01000216">
    <property type="protein sequence ID" value="SKA76049.1"/>
    <property type="molecule type" value="Genomic_DNA"/>
</dbReference>
<accession>A0A1T4WFW6</accession>